<protein>
    <submittedName>
        <fullName evidence="1">Putative virion structural protein</fullName>
    </submittedName>
</protein>
<reference evidence="1 2" key="1">
    <citation type="submission" date="2020-12" db="EMBL/GenBank/DDBJ databases">
        <title>Genomic characterization of four novel bacteriophages infecting Klebsiella pneumoniae.</title>
        <authorList>
            <person name="Estrada Bonilla B."/>
            <person name="Costa A.R."/>
            <person name="van Rossum T."/>
            <person name="Hagedoorn S."/>
            <person name="Wallinga H."/>
            <person name="Xiao M."/>
            <person name="Song W."/>
            <person name="Haas P.-J."/>
            <person name="Nobrega F.L."/>
            <person name="Brouns S.J.J."/>
        </authorList>
    </citation>
    <scope>NUCLEOTIDE SEQUENCE [LARGE SCALE GENOMIC DNA]</scope>
</reference>
<accession>A0A7U0GB92</accession>
<proteinExistence type="predicted"/>
<name>A0A7U0GB92_9CAUD</name>
<sequence length="569" mass="62653">MATSTTTSGVQYALVLTDDTPADVPIWNPNGLYKEWARSEIYVGPAGIGSGNIGRFVPKVGDRIFDKNSGFYIVTEVDTSTLLSTWIAYNVPTTIDNSIDILLGVGSRYPQPGFFVYVDNTVSPPEMAFDSLLRAYQPTATKVRVFSNTSTTGNLEVLSAYYNQSGQLESDEIPLMTIEGDTTGNYRIPVTANATRKIENGEIVLVIFYDAAGLPTSRFTMTVVDSGIIRQSNSAKRSIDSVALVSSYLSATDPNRLNVPVNLLMTSIDVSVRVTYTDGSSVIKPVDGSKIYLSGLSEFIPTQSGQTSPLTLFYQLDSTESYQGTATASGTIPVAYTIESVTLPNAYSVKLFMFPEWQSNGNGYKLRHFMQSLDRLAMYEVTDLLEAAPGSAVWDPTLYNTKQHMAFALDISKVSSSFSSYRHVQKNDITLMADGESGVESPWFVNFEIGDEDYGGSLECRLKYISSQVWSTDMSMGAQTQSEWLDRLYYRLHPLYDTETESEPLVPTHFILQVDNIRVRQPISAWNTTFTIATGGTVGKLALLHWVRTVNGVDLQLATAGMIIRHTLS</sequence>
<organism evidence="1 2">
    <name type="scientific">Klebsiella phage vB_KpM_FBKp24</name>
    <dbReference type="NCBI Taxonomy" id="2801834"/>
    <lineage>
        <taxon>Viruses</taxon>
        <taxon>Duplodnaviria</taxon>
        <taxon>Heunggongvirae</taxon>
        <taxon>Uroviricota</taxon>
        <taxon>Caudoviricetes</taxon>
        <taxon>Chimalliviridae</taxon>
        <taxon>Maaswegvirus</taxon>
        <taxon>Maaswegvirus Kp24</taxon>
    </lineage>
</organism>
<evidence type="ECO:0000313" key="1">
    <source>
        <dbReference type="EMBL" id="QQV92027.1"/>
    </source>
</evidence>
<dbReference type="EMBL" id="MW394391">
    <property type="protein sequence ID" value="QQV92027.1"/>
    <property type="molecule type" value="Genomic_DNA"/>
</dbReference>
<keyword evidence="2" id="KW-1185">Reference proteome</keyword>
<dbReference type="Proteomes" id="UP000596381">
    <property type="component" value="Segment"/>
</dbReference>
<evidence type="ECO:0000313" key="2">
    <source>
        <dbReference type="Proteomes" id="UP000596381"/>
    </source>
</evidence>
<gene>
    <name evidence="1" type="ORF">vBKpMFBKp24_115</name>
</gene>